<accession>A0A917GKN5</accession>
<dbReference type="PANTHER" id="PTHR30146">
    <property type="entry name" value="LACI-RELATED TRANSCRIPTIONAL REPRESSOR"/>
    <property type="match status" value="1"/>
</dbReference>
<dbReference type="InterPro" id="IPR000843">
    <property type="entry name" value="HTH_LacI"/>
</dbReference>
<organism evidence="6 7">
    <name type="scientific">Kocuria dechangensis</name>
    <dbReference type="NCBI Taxonomy" id="1176249"/>
    <lineage>
        <taxon>Bacteria</taxon>
        <taxon>Bacillati</taxon>
        <taxon>Actinomycetota</taxon>
        <taxon>Actinomycetes</taxon>
        <taxon>Micrococcales</taxon>
        <taxon>Micrococcaceae</taxon>
        <taxon>Kocuria</taxon>
    </lineage>
</organism>
<feature type="domain" description="HTH lacI-type" evidence="5">
    <location>
        <begin position="10"/>
        <end position="65"/>
    </location>
</feature>
<dbReference type="Pfam" id="PF13377">
    <property type="entry name" value="Peripla_BP_3"/>
    <property type="match status" value="1"/>
</dbReference>
<dbReference type="PROSITE" id="PS00356">
    <property type="entry name" value="HTH_LACI_1"/>
    <property type="match status" value="1"/>
</dbReference>
<evidence type="ECO:0000256" key="3">
    <source>
        <dbReference type="ARBA" id="ARBA00023163"/>
    </source>
</evidence>
<dbReference type="CDD" id="cd01392">
    <property type="entry name" value="HTH_LacI"/>
    <property type="match status" value="1"/>
</dbReference>
<dbReference type="PROSITE" id="PS50932">
    <property type="entry name" value="HTH_LACI_2"/>
    <property type="match status" value="1"/>
</dbReference>
<dbReference type="AlphaFoldDB" id="A0A917GKN5"/>
<evidence type="ECO:0000256" key="2">
    <source>
        <dbReference type="ARBA" id="ARBA00023125"/>
    </source>
</evidence>
<dbReference type="EMBL" id="BMEQ01000003">
    <property type="protein sequence ID" value="GGG49706.1"/>
    <property type="molecule type" value="Genomic_DNA"/>
</dbReference>
<evidence type="ECO:0000313" key="7">
    <source>
        <dbReference type="Proteomes" id="UP000638848"/>
    </source>
</evidence>
<feature type="region of interest" description="Disordered" evidence="4">
    <location>
        <begin position="330"/>
        <end position="359"/>
    </location>
</feature>
<dbReference type="CDD" id="cd06285">
    <property type="entry name" value="PBP1_LacI-like"/>
    <property type="match status" value="1"/>
</dbReference>
<sequence length="359" mass="38176">MTEQAGPRTVTIRDVARLAGVSTSTVSRVLDDRHPPSTSPSAERVRAAAAELGYRPDAYASGLRRQHTGTVGVLVPRLSDTVMAVFFEEVARACARQAGFAMVATTEDRPEAEKATVETLLRQRVDGLILTTARLEDPVAAQLRAQGVPHVLALRTDHISPSATGDDELGGYLATRHLLDLGHRNIALVAGPSYASTAVARQAGYRRAMTEAGIHEVDHLVHESTFGMDSGETVARAILADPDRPTAIFAVNDNTAIGVLAAAQAAGLSVPEDLSVVGYNDIPVSARLPVALTTVRVPFDQIAANAVELLTQQRTGALGEPRRVVTPTLIPRQSTARPPATGIARGRRKPQERPGRMPT</sequence>
<evidence type="ECO:0000259" key="5">
    <source>
        <dbReference type="PROSITE" id="PS50932"/>
    </source>
</evidence>
<dbReference type="Gene3D" id="1.10.260.40">
    <property type="entry name" value="lambda repressor-like DNA-binding domains"/>
    <property type="match status" value="1"/>
</dbReference>
<evidence type="ECO:0000313" key="6">
    <source>
        <dbReference type="EMBL" id="GGG49706.1"/>
    </source>
</evidence>
<dbReference type="InterPro" id="IPR010982">
    <property type="entry name" value="Lambda_DNA-bd_dom_sf"/>
</dbReference>
<feature type="region of interest" description="Disordered" evidence="4">
    <location>
        <begin position="26"/>
        <end position="45"/>
    </location>
</feature>
<reference evidence="6" key="2">
    <citation type="submission" date="2020-09" db="EMBL/GenBank/DDBJ databases">
        <authorList>
            <person name="Sun Q."/>
            <person name="Zhou Y."/>
        </authorList>
    </citation>
    <scope>NUCLEOTIDE SEQUENCE</scope>
    <source>
        <strain evidence="6">CGMCC 1.12187</strain>
    </source>
</reference>
<comment type="caution">
    <text evidence="6">The sequence shown here is derived from an EMBL/GenBank/DDBJ whole genome shotgun (WGS) entry which is preliminary data.</text>
</comment>
<dbReference type="InterPro" id="IPR028082">
    <property type="entry name" value="Peripla_BP_I"/>
</dbReference>
<evidence type="ECO:0000256" key="1">
    <source>
        <dbReference type="ARBA" id="ARBA00023015"/>
    </source>
</evidence>
<protein>
    <submittedName>
        <fullName evidence="6">LacI family transcriptional regulator</fullName>
    </submittedName>
</protein>
<gene>
    <name evidence="6" type="ORF">GCM10011374_10270</name>
</gene>
<keyword evidence="2" id="KW-0238">DNA-binding</keyword>
<name>A0A917GKN5_9MICC</name>
<dbReference type="PANTHER" id="PTHR30146:SF109">
    <property type="entry name" value="HTH-TYPE TRANSCRIPTIONAL REGULATOR GALS"/>
    <property type="match status" value="1"/>
</dbReference>
<dbReference type="Pfam" id="PF00356">
    <property type="entry name" value="LacI"/>
    <property type="match status" value="1"/>
</dbReference>
<dbReference type="SMART" id="SM00354">
    <property type="entry name" value="HTH_LACI"/>
    <property type="match status" value="1"/>
</dbReference>
<dbReference type="Gene3D" id="3.40.50.2300">
    <property type="match status" value="2"/>
</dbReference>
<keyword evidence="3" id="KW-0804">Transcription</keyword>
<dbReference type="SUPFAM" id="SSF47413">
    <property type="entry name" value="lambda repressor-like DNA-binding domains"/>
    <property type="match status" value="1"/>
</dbReference>
<dbReference type="GO" id="GO:0003700">
    <property type="term" value="F:DNA-binding transcription factor activity"/>
    <property type="evidence" value="ECO:0007669"/>
    <property type="project" value="TreeGrafter"/>
</dbReference>
<keyword evidence="1" id="KW-0805">Transcription regulation</keyword>
<keyword evidence="7" id="KW-1185">Reference proteome</keyword>
<dbReference type="PRINTS" id="PR00036">
    <property type="entry name" value="HTHLACI"/>
</dbReference>
<reference evidence="6" key="1">
    <citation type="journal article" date="2014" name="Int. J. Syst. Evol. Microbiol.">
        <title>Complete genome sequence of Corynebacterium casei LMG S-19264T (=DSM 44701T), isolated from a smear-ripened cheese.</title>
        <authorList>
            <consortium name="US DOE Joint Genome Institute (JGI-PGF)"/>
            <person name="Walter F."/>
            <person name="Albersmeier A."/>
            <person name="Kalinowski J."/>
            <person name="Ruckert C."/>
        </authorList>
    </citation>
    <scope>NUCLEOTIDE SEQUENCE</scope>
    <source>
        <strain evidence="6">CGMCC 1.12187</strain>
    </source>
</reference>
<dbReference type="GO" id="GO:0000976">
    <property type="term" value="F:transcription cis-regulatory region binding"/>
    <property type="evidence" value="ECO:0007669"/>
    <property type="project" value="TreeGrafter"/>
</dbReference>
<dbReference type="RefSeq" id="WP_188534879.1">
    <property type="nucleotide sequence ID" value="NZ_BMEQ01000003.1"/>
</dbReference>
<dbReference type="Proteomes" id="UP000638848">
    <property type="component" value="Unassembled WGS sequence"/>
</dbReference>
<dbReference type="SUPFAM" id="SSF53822">
    <property type="entry name" value="Periplasmic binding protein-like I"/>
    <property type="match status" value="1"/>
</dbReference>
<proteinExistence type="predicted"/>
<dbReference type="InterPro" id="IPR046335">
    <property type="entry name" value="LacI/GalR-like_sensor"/>
</dbReference>
<evidence type="ECO:0000256" key="4">
    <source>
        <dbReference type="SAM" id="MobiDB-lite"/>
    </source>
</evidence>
<feature type="compositionally biased region" description="Basic and acidic residues" evidence="4">
    <location>
        <begin position="349"/>
        <end position="359"/>
    </location>
</feature>